<name>A0A1X2GEI7_9FUNG</name>
<evidence type="ECO:0000256" key="1">
    <source>
        <dbReference type="SAM" id="MobiDB-lite"/>
    </source>
</evidence>
<reference evidence="2 3" key="1">
    <citation type="submission" date="2016-07" db="EMBL/GenBank/DDBJ databases">
        <title>Pervasive Adenine N6-methylation of Active Genes in Fungi.</title>
        <authorList>
            <consortium name="DOE Joint Genome Institute"/>
            <person name="Mondo S.J."/>
            <person name="Dannebaum R.O."/>
            <person name="Kuo R.C."/>
            <person name="Labutti K."/>
            <person name="Haridas S."/>
            <person name="Kuo A."/>
            <person name="Salamov A."/>
            <person name="Ahrendt S.R."/>
            <person name="Lipzen A."/>
            <person name="Sullivan W."/>
            <person name="Andreopoulos W.B."/>
            <person name="Clum A."/>
            <person name="Lindquist E."/>
            <person name="Daum C."/>
            <person name="Ramamoorthy G.K."/>
            <person name="Gryganskyi A."/>
            <person name="Culley D."/>
            <person name="Magnuson J.K."/>
            <person name="James T.Y."/>
            <person name="O'Malley M.A."/>
            <person name="Stajich J.E."/>
            <person name="Spatafora J.W."/>
            <person name="Visel A."/>
            <person name="Grigoriev I.V."/>
        </authorList>
    </citation>
    <scope>NUCLEOTIDE SEQUENCE [LARGE SCALE GENOMIC DNA]</scope>
    <source>
        <strain evidence="2 3">NRRL 3301</strain>
    </source>
</reference>
<comment type="caution">
    <text evidence="2">The sequence shown here is derived from an EMBL/GenBank/DDBJ whole genome shotgun (WGS) entry which is preliminary data.</text>
</comment>
<organism evidence="2 3">
    <name type="scientific">Hesseltinella vesiculosa</name>
    <dbReference type="NCBI Taxonomy" id="101127"/>
    <lineage>
        <taxon>Eukaryota</taxon>
        <taxon>Fungi</taxon>
        <taxon>Fungi incertae sedis</taxon>
        <taxon>Mucoromycota</taxon>
        <taxon>Mucoromycotina</taxon>
        <taxon>Mucoromycetes</taxon>
        <taxon>Mucorales</taxon>
        <taxon>Cunninghamellaceae</taxon>
        <taxon>Hesseltinella</taxon>
    </lineage>
</organism>
<feature type="region of interest" description="Disordered" evidence="1">
    <location>
        <begin position="1"/>
        <end position="50"/>
    </location>
</feature>
<dbReference type="OrthoDB" id="2290524at2759"/>
<protein>
    <submittedName>
        <fullName evidence="2">Uncharacterized protein</fullName>
    </submittedName>
</protein>
<dbReference type="AlphaFoldDB" id="A0A1X2GEI7"/>
<feature type="region of interest" description="Disordered" evidence="1">
    <location>
        <begin position="102"/>
        <end position="123"/>
    </location>
</feature>
<evidence type="ECO:0000313" key="3">
    <source>
        <dbReference type="Proteomes" id="UP000242146"/>
    </source>
</evidence>
<dbReference type="Proteomes" id="UP000242146">
    <property type="component" value="Unassembled WGS sequence"/>
</dbReference>
<accession>A0A1X2GEI7</accession>
<feature type="non-terminal residue" evidence="2">
    <location>
        <position position="1"/>
    </location>
</feature>
<feature type="compositionally biased region" description="Low complexity" evidence="1">
    <location>
        <begin position="8"/>
        <end position="23"/>
    </location>
</feature>
<evidence type="ECO:0000313" key="2">
    <source>
        <dbReference type="EMBL" id="ORX51930.1"/>
    </source>
</evidence>
<feature type="compositionally biased region" description="Low complexity" evidence="1">
    <location>
        <begin position="35"/>
        <end position="46"/>
    </location>
</feature>
<dbReference type="EMBL" id="MCGT01000019">
    <property type="protein sequence ID" value="ORX51930.1"/>
    <property type="molecule type" value="Genomic_DNA"/>
</dbReference>
<sequence>MGKQTILRPDGYPSSSSSRGPSRPDSPPNPDEGYTTSSSQQSSKKSGPTFMQNFKRKVRDVAGVDEPFVNPYLGAHHLSHKIPPYGPAQIEPKVGYQVSPMAPHQLYPAPYGQQQPQDENEDDNNEYRQFMMPPIPPMYPPYMNMYPSNFPMQASSMMMPYNTYIGHPPLHPYPVDPYMYSHPFYSGYPYATSALPVQDKRLLPERNIVSSVRDIWHTNLQ</sequence>
<gene>
    <name evidence="2" type="ORF">DM01DRAFT_1391854</name>
</gene>
<keyword evidence="3" id="KW-1185">Reference proteome</keyword>
<proteinExistence type="predicted"/>